<evidence type="ECO:0000259" key="1">
    <source>
        <dbReference type="Pfam" id="PF17389"/>
    </source>
</evidence>
<dbReference type="RefSeq" id="XP_017999417.1">
    <property type="nucleotide sequence ID" value="XM_018145263.1"/>
</dbReference>
<dbReference type="Gene3D" id="1.50.10.10">
    <property type="match status" value="1"/>
</dbReference>
<dbReference type="GO" id="GO:0003824">
    <property type="term" value="F:catalytic activity"/>
    <property type="evidence" value="ECO:0007669"/>
    <property type="project" value="UniProtKB-ARBA"/>
</dbReference>
<reference evidence="2 3" key="1">
    <citation type="submission" date="2015-06" db="EMBL/GenBank/DDBJ databases">
        <title>Draft genome of the ant-associated black yeast Phialophora attae CBS 131958.</title>
        <authorList>
            <person name="Moreno L.F."/>
            <person name="Stielow B.J."/>
            <person name="de Hoog S."/>
            <person name="Vicente V.A."/>
            <person name="Weiss V.A."/>
            <person name="de Vries M."/>
            <person name="Cruz L.M."/>
            <person name="Souza E.M."/>
        </authorList>
    </citation>
    <scope>NUCLEOTIDE SEQUENCE [LARGE SCALE GENOMIC DNA]</scope>
    <source>
        <strain evidence="2 3">CBS 131958</strain>
    </source>
</reference>
<dbReference type="Gene3D" id="2.60.120.260">
    <property type="entry name" value="Galactose-binding domain-like"/>
    <property type="match status" value="1"/>
</dbReference>
<dbReference type="PANTHER" id="PTHR34987">
    <property type="entry name" value="C, PUTATIVE (AFU_ORTHOLOGUE AFUA_3G02880)-RELATED"/>
    <property type="match status" value="1"/>
</dbReference>
<evidence type="ECO:0000313" key="2">
    <source>
        <dbReference type="EMBL" id="KPI39454.1"/>
    </source>
</evidence>
<evidence type="ECO:0000313" key="3">
    <source>
        <dbReference type="Proteomes" id="UP000038010"/>
    </source>
</evidence>
<dbReference type="InterPro" id="IPR012341">
    <property type="entry name" value="6hp_glycosidase-like_sf"/>
</dbReference>
<dbReference type="SUPFAM" id="SSF49785">
    <property type="entry name" value="Galactose-binding domain-like"/>
    <property type="match status" value="1"/>
</dbReference>
<dbReference type="PANTHER" id="PTHR34987:SF2">
    <property type="entry name" value="B, PUTATIVE (AFU_ORTHOLOGUE AFUA_7G05040)-RELATED"/>
    <property type="match status" value="1"/>
</dbReference>
<sequence length="792" mass="89422">MASQKWYDEACWIWARDYHDTSAEGRIALFRRHFKIKDLPELPTIVRVSADTRYCLYVNGMRVSVGPCKSYPEHWYFEVVDIRPFLRSGENVLSAKVLRFSDKHPGSMSFMRTASPGLIVHGEVEGQKLHTGVGWLAQVDRSTTLENRKDWNYALGPPFLVLGETVDANELEEDWHMVSSSAWAPAVVVSPKSMMLPVLDAWNLHERPIPLLTETKTGLKRVIRCSDPAAFDGWSQFATEDRPLEVRPSSTIWVEYEAEEYTTAYIALKCHASAGATIRLLYSECYERPMSRPGPGAQRVKANRSDHVNKMLYGSHDTYITRNGLNTYTPFWFRAFRFLRLEITTPADSPALKLMSLDIRATYYPLRVHSTISTPENPTLAALWETSIATLRNCMHETYEDCPFYEQNQFLMDSRLQMLFTYVVSRDDRLARKTMHEFHASRLSTGLLRAHFPSPGRTVNIPMFSLFFVAMVHDHYTFFGDLALVRGYLATIDGVLEYYHGLVSERGLVGRFDEQDWAFVDWVKEWQRPGGLHGMGVPPSYSQQMDSVATVHSLVYAWALGLAAELCSLVGRADTAREYSQRKMSISDAVKTWCWSGDFFTDSCCHYSAVPEHESNTYSQHAQVWAILAGAVDGEQATDLLRRTMSAAKMPRCSYAMTFYVFRAAAMTGLYEELWPQLIAPWEKMLAQDLVTFAEDDVGVRSDCHGWSAVPLWEIGTEIFGIVPGVLSGKEVVKPRVKILGDGKSTGEFIGDGDGRKMRVKVDSGVVSVERVSGGASTRPVVGGWADIEAFQ</sequence>
<dbReference type="InterPro" id="IPR008979">
    <property type="entry name" value="Galactose-bd-like_sf"/>
</dbReference>
<dbReference type="InterPro" id="IPR035396">
    <property type="entry name" value="Bac_rhamnosid6H"/>
</dbReference>
<dbReference type="AlphaFoldDB" id="A0A0N1P0R6"/>
<name>A0A0N1P0R6_9EURO</name>
<protein>
    <recommendedName>
        <fullName evidence="1">Alpha-L-rhamnosidase six-hairpin glycosidase domain-containing protein</fullName>
    </recommendedName>
</protein>
<comment type="caution">
    <text evidence="2">The sequence shown here is derived from an EMBL/GenBank/DDBJ whole genome shotgun (WGS) entry which is preliminary data.</text>
</comment>
<dbReference type="Proteomes" id="UP000038010">
    <property type="component" value="Unassembled WGS sequence"/>
</dbReference>
<dbReference type="Pfam" id="PF17389">
    <property type="entry name" value="Bac_rhamnosid6H"/>
    <property type="match status" value="1"/>
</dbReference>
<accession>A0A0N1P0R6</accession>
<dbReference type="GO" id="GO:0005975">
    <property type="term" value="P:carbohydrate metabolic process"/>
    <property type="evidence" value="ECO:0007669"/>
    <property type="project" value="InterPro"/>
</dbReference>
<organism evidence="2 3">
    <name type="scientific">Cyphellophora attinorum</name>
    <dbReference type="NCBI Taxonomy" id="1664694"/>
    <lineage>
        <taxon>Eukaryota</taxon>
        <taxon>Fungi</taxon>
        <taxon>Dikarya</taxon>
        <taxon>Ascomycota</taxon>
        <taxon>Pezizomycotina</taxon>
        <taxon>Eurotiomycetes</taxon>
        <taxon>Chaetothyriomycetidae</taxon>
        <taxon>Chaetothyriales</taxon>
        <taxon>Cyphellophoraceae</taxon>
        <taxon>Cyphellophora</taxon>
    </lineage>
</organism>
<gene>
    <name evidence="2" type="ORF">AB675_5080</name>
</gene>
<keyword evidence="3" id="KW-1185">Reference proteome</keyword>
<dbReference type="SUPFAM" id="SSF48208">
    <property type="entry name" value="Six-hairpin glycosidases"/>
    <property type="match status" value="1"/>
</dbReference>
<dbReference type="EMBL" id="LFJN01000015">
    <property type="protein sequence ID" value="KPI39454.1"/>
    <property type="molecule type" value="Genomic_DNA"/>
</dbReference>
<feature type="domain" description="Alpha-L-rhamnosidase six-hairpin glycosidase" evidence="1">
    <location>
        <begin position="376"/>
        <end position="639"/>
    </location>
</feature>
<dbReference type="VEuPathDB" id="FungiDB:AB675_5080"/>
<dbReference type="Gene3D" id="2.60.420.10">
    <property type="entry name" value="Maltose phosphorylase, domain 3"/>
    <property type="match status" value="1"/>
</dbReference>
<dbReference type="GeneID" id="28737143"/>
<dbReference type="OrthoDB" id="6503935at2759"/>
<proteinExistence type="predicted"/>
<dbReference type="InterPro" id="IPR008928">
    <property type="entry name" value="6-hairpin_glycosidase_sf"/>
</dbReference>
<dbReference type="STRING" id="1664694.A0A0N1P0R6"/>